<evidence type="ECO:0000256" key="4">
    <source>
        <dbReference type="ARBA" id="ARBA00022827"/>
    </source>
</evidence>
<feature type="region of interest" description="Disordered" evidence="8">
    <location>
        <begin position="428"/>
        <end position="471"/>
    </location>
</feature>
<keyword evidence="5" id="KW-0560">Oxidoreductase</keyword>
<sequence>MEAEKNIVVVGGGFAGTTLAQALEKRLPAPYRVVLISDESFATFNPMLAEVVGASVFPEQVIVPIRQMIRRSRFIMATVQDIDYERRTVRGTTLAGTREIAFEHLIFAFGTRANLELVPGMKEHALPLKMIGDAMFIRNQVLRRLACIELESDPDVRRRLGHFIVVGGGFSGVEVAGELADYLHSVRHFYKLVRDDELAVTILHDSSRLLPEMPESLGTIAAQRMADRGINVRLGTRASQVGAEGVVLQDGEHLSGSTVICTIGTKPNPLIERLATRIGLPVERGRIATQGDMSVRDFPALWAAGDCALVHNAATGQPSPPTAQHAVAQAQQLADNLVRRLMGRETRAFAFVAKGMMATIGHMKGVASIYGIRLTGLPAWLLWRAFYLARIPTLGRKLRIFVEWSWSMFFPTDITHLRFTRSNEADEINGHVPQAGGRPSDGKPYPKPSPHAGTAAAGAARRVDADARAGI</sequence>
<keyword evidence="6" id="KW-0520">NAD</keyword>
<dbReference type="InterPro" id="IPR036188">
    <property type="entry name" value="FAD/NAD-bd_sf"/>
</dbReference>
<feature type="domain" description="FAD/NAD(P)-binding" evidence="9">
    <location>
        <begin position="6"/>
        <end position="330"/>
    </location>
</feature>
<dbReference type="PRINTS" id="PR00368">
    <property type="entry name" value="FADPNR"/>
</dbReference>
<evidence type="ECO:0000256" key="8">
    <source>
        <dbReference type="SAM" id="MobiDB-lite"/>
    </source>
</evidence>
<dbReference type="InterPro" id="IPR045024">
    <property type="entry name" value="NDH-2"/>
</dbReference>
<dbReference type="PANTHER" id="PTHR43706">
    <property type="entry name" value="NADH DEHYDROGENASE"/>
    <property type="match status" value="1"/>
</dbReference>
<evidence type="ECO:0000256" key="2">
    <source>
        <dbReference type="ARBA" id="ARBA00012637"/>
    </source>
</evidence>
<dbReference type="Pfam" id="PF07992">
    <property type="entry name" value="Pyr_redox_2"/>
    <property type="match status" value="1"/>
</dbReference>
<dbReference type="InterPro" id="IPR023753">
    <property type="entry name" value="FAD/NAD-binding_dom"/>
</dbReference>
<keyword evidence="3" id="KW-0285">Flavoprotein</keyword>
<evidence type="ECO:0000256" key="5">
    <source>
        <dbReference type="ARBA" id="ARBA00023002"/>
    </source>
</evidence>
<keyword evidence="4" id="KW-0274">FAD</keyword>
<evidence type="ECO:0000256" key="6">
    <source>
        <dbReference type="ARBA" id="ARBA00023027"/>
    </source>
</evidence>
<accession>A0ABU8IK06</accession>
<evidence type="ECO:0000256" key="3">
    <source>
        <dbReference type="ARBA" id="ARBA00022630"/>
    </source>
</evidence>
<comment type="caution">
    <text evidence="10">The sequence shown here is derived from an EMBL/GenBank/DDBJ whole genome shotgun (WGS) entry which is preliminary data.</text>
</comment>
<proteinExistence type="inferred from homology"/>
<organism evidence="10 11">
    <name type="scientific">Paraburkholderia bengalensis</name>
    <dbReference type="NCBI Taxonomy" id="2747562"/>
    <lineage>
        <taxon>Bacteria</taxon>
        <taxon>Pseudomonadati</taxon>
        <taxon>Pseudomonadota</taxon>
        <taxon>Betaproteobacteria</taxon>
        <taxon>Burkholderiales</taxon>
        <taxon>Burkholderiaceae</taxon>
        <taxon>Paraburkholderia</taxon>
    </lineage>
</organism>
<dbReference type="RefSeq" id="WP_336596289.1">
    <property type="nucleotide sequence ID" value="NZ_JACFYJ010000001.1"/>
</dbReference>
<name>A0ABU8IK06_9BURK</name>
<evidence type="ECO:0000313" key="11">
    <source>
        <dbReference type="Proteomes" id="UP001386437"/>
    </source>
</evidence>
<dbReference type="Gene3D" id="3.50.50.100">
    <property type="match status" value="1"/>
</dbReference>
<gene>
    <name evidence="10" type="ORF">H3V53_00895</name>
</gene>
<evidence type="ECO:0000256" key="7">
    <source>
        <dbReference type="ARBA" id="ARBA00047599"/>
    </source>
</evidence>
<dbReference type="Proteomes" id="UP001386437">
    <property type="component" value="Unassembled WGS sequence"/>
</dbReference>
<comment type="similarity">
    <text evidence="1">Belongs to the NADH dehydrogenase family.</text>
</comment>
<evidence type="ECO:0000313" key="10">
    <source>
        <dbReference type="EMBL" id="MEI5995820.1"/>
    </source>
</evidence>
<reference evidence="10 11" key="1">
    <citation type="journal article" date="2022" name="Arch. Microbiol.">
        <title>Paraburkholderia bengalensis sp. nov. isolated from roots of Oryza sativa, IR64.</title>
        <authorList>
            <person name="Nag P."/>
            <person name="Mondal N."/>
            <person name="Sarkar J."/>
            <person name="Das S."/>
        </authorList>
    </citation>
    <scope>NUCLEOTIDE SEQUENCE [LARGE SCALE GENOMIC DNA]</scope>
    <source>
        <strain evidence="10 11">IR64_4_BI</strain>
    </source>
</reference>
<dbReference type="SUPFAM" id="SSF51905">
    <property type="entry name" value="FAD/NAD(P)-binding domain"/>
    <property type="match status" value="1"/>
</dbReference>
<dbReference type="PRINTS" id="PR00411">
    <property type="entry name" value="PNDRDTASEI"/>
</dbReference>
<feature type="compositionally biased region" description="Basic and acidic residues" evidence="8">
    <location>
        <begin position="461"/>
        <end position="471"/>
    </location>
</feature>
<protein>
    <recommendedName>
        <fullName evidence="2">NADH:ubiquinone reductase (non-electrogenic)</fullName>
        <ecNumber evidence="2">1.6.5.9</ecNumber>
    </recommendedName>
</protein>
<comment type="catalytic activity">
    <reaction evidence="7">
        <text>a quinone + NADH + H(+) = a quinol + NAD(+)</text>
        <dbReference type="Rhea" id="RHEA:46160"/>
        <dbReference type="ChEBI" id="CHEBI:15378"/>
        <dbReference type="ChEBI" id="CHEBI:24646"/>
        <dbReference type="ChEBI" id="CHEBI:57540"/>
        <dbReference type="ChEBI" id="CHEBI:57945"/>
        <dbReference type="ChEBI" id="CHEBI:132124"/>
        <dbReference type="EC" id="1.6.5.9"/>
    </reaction>
</comment>
<keyword evidence="11" id="KW-1185">Reference proteome</keyword>
<dbReference type="PANTHER" id="PTHR43706:SF47">
    <property type="entry name" value="EXTERNAL NADH-UBIQUINONE OXIDOREDUCTASE 1, MITOCHONDRIAL-RELATED"/>
    <property type="match status" value="1"/>
</dbReference>
<evidence type="ECO:0000259" key="9">
    <source>
        <dbReference type="Pfam" id="PF07992"/>
    </source>
</evidence>
<dbReference type="EMBL" id="JACFYJ010000001">
    <property type="protein sequence ID" value="MEI5995820.1"/>
    <property type="molecule type" value="Genomic_DNA"/>
</dbReference>
<dbReference type="EC" id="1.6.5.9" evidence="2"/>
<evidence type="ECO:0000256" key="1">
    <source>
        <dbReference type="ARBA" id="ARBA00005272"/>
    </source>
</evidence>